<dbReference type="SUPFAM" id="SSF56300">
    <property type="entry name" value="Metallo-dependent phosphatases"/>
    <property type="match status" value="1"/>
</dbReference>
<dbReference type="AlphaFoldDB" id="A0A0B7ND55"/>
<evidence type="ECO:0000256" key="6">
    <source>
        <dbReference type="ARBA" id="ARBA00022989"/>
    </source>
</evidence>
<dbReference type="Pfam" id="PF08118">
    <property type="entry name" value="MDM31_MDM32"/>
    <property type="match status" value="2"/>
</dbReference>
<name>A0A0B7ND55_9FUNG</name>
<protein>
    <recommendedName>
        <fullName evidence="10">Serine/threonine specific protein phosphatases domain-containing protein</fullName>
    </recommendedName>
</protein>
<dbReference type="InterPro" id="IPR029052">
    <property type="entry name" value="Metallo-depent_PP-like"/>
</dbReference>
<reference evidence="11 12" key="1">
    <citation type="submission" date="2014-09" db="EMBL/GenBank/DDBJ databases">
        <authorList>
            <person name="Ellenberger Sabrina"/>
        </authorList>
    </citation>
    <scope>NUCLEOTIDE SEQUENCE [LARGE SCALE GENOMIC DNA]</scope>
    <source>
        <strain evidence="11 12">CBS 412.66</strain>
    </source>
</reference>
<evidence type="ECO:0000256" key="4">
    <source>
        <dbReference type="ARBA" id="ARBA00022792"/>
    </source>
</evidence>
<sequence length="966" mass="109800">MMTINASFQEVPAPAVRLPTEEQFWSKDRPGLPDIRFLKDHFYREGRVTESQTLFILEKGKELLEQESNLLEIPAPVTVCGDIHGQYYDLMKLFEVGGDPANTTYLFLGDYVDRGYFSIEAGTSALMNRQFLCIHGGLSPDLVTLADFEKIDRFREPPTHGLMCDLLWADPIEEFGEEKTSDLFVDNRVRGCSYFYTYAAACAFLARNNLLSIIRAHEAQDAGYRMYRRNNTTSFPAVMTIFSAPNYLDMYNNKAAILKYEDNVMNIRQFNATPHPYWLPQFMNVVDWSLPFVGEKITNMLLAILSICTKEELLAEDDENKQEDNDQQQQEEEAEQRRIVIRNKILAIGKISRVYSVLRENSERITELKSLSPSGKLPLGTLALGAEGIKSAITSFEEAKRADLENERLPPSNEIVDQLLKQETDEKIRNAIQEEDGQLNHVADPADDSPDPYATFTETTKQVRTVDSSPRIYTTTQNQKWVTNKMGHYLTLTSEAVVVFESATPNWKDGKIRLNNLHVVCMPRSEQLKFQQGLQEKEPKIVQGDLLNGIELDQDELTPKAQKRLKRMPWFDLTIDSVEVELSLMRLMEGKGIVKSADVVGVRGIIDNRRAGWNKTAAWDAESVRKSHIPGDFEMDQLVLEDMSVVVYMPKGFRPFPFSIIQAQFSRLRRQCVHTPQLEKSVLEYSDLEAKGSDPNLANYYPFKKSNPQGVFVGGENQPFGVMVDSNMKEHGYQRKSRLRIEGVSMDHVHRLGQGPPQWITSGTMDFCADIYIPDEKKRNEKPPIGVAKAIFQVFKESLLPQSVVIGTGAAGGQTITLGEPIIQQQNSANKEDEKFIIDIDVRFKNIKGVVPLKIPEFSYLNSAMVRPLIAYINHNRTILPIKGRIVMDLETFNGAWTIHDSTLGDKLNECITTGFVNLVSDQQERNKRLKQIGFWSFREMIRNVVALHETLHGTSARGFWTYLGQ</sequence>
<dbReference type="STRING" id="35722.A0A0B7ND55"/>
<dbReference type="SMART" id="SM00156">
    <property type="entry name" value="PP2Ac"/>
    <property type="match status" value="1"/>
</dbReference>
<comment type="function">
    <text evidence="9">Involved in the organization of the mitochondrial membranes and the global structure of the mitochondria. Also required for mitochondrial distribution and mobility as well as for the maintenance of mitochondrial DNA nucleoids structures.</text>
</comment>
<dbReference type="GO" id="GO:0097720">
    <property type="term" value="P:calcineurin-mediated signaling"/>
    <property type="evidence" value="ECO:0007669"/>
    <property type="project" value="InterPro"/>
</dbReference>
<dbReference type="GO" id="GO:0000001">
    <property type="term" value="P:mitochondrion inheritance"/>
    <property type="evidence" value="ECO:0007669"/>
    <property type="project" value="InterPro"/>
</dbReference>
<dbReference type="Pfam" id="PF00149">
    <property type="entry name" value="Metallophos"/>
    <property type="match status" value="2"/>
</dbReference>
<keyword evidence="6" id="KW-1133">Transmembrane helix</keyword>
<keyword evidence="7" id="KW-0496">Mitochondrion</keyword>
<evidence type="ECO:0000259" key="10">
    <source>
        <dbReference type="SMART" id="SM00156"/>
    </source>
</evidence>
<evidence type="ECO:0000256" key="9">
    <source>
        <dbReference type="ARBA" id="ARBA00025191"/>
    </source>
</evidence>
<feature type="domain" description="Serine/threonine specific protein phosphatases" evidence="10">
    <location>
        <begin position="48"/>
        <end position="283"/>
    </location>
</feature>
<dbReference type="InterPro" id="IPR006186">
    <property type="entry name" value="Ser/Thr-sp_prot-phosphatase"/>
</dbReference>
<dbReference type="PANTHER" id="PTHR45673">
    <property type="entry name" value="SERINE/THREONINE-PROTEIN PHOSPHATASE 2B CATALYTIC SUBUNIT 1-RELATED"/>
    <property type="match status" value="1"/>
</dbReference>
<dbReference type="GO" id="GO:0033192">
    <property type="term" value="F:calmodulin-dependent protein phosphatase activity"/>
    <property type="evidence" value="ECO:0007669"/>
    <property type="project" value="InterPro"/>
</dbReference>
<dbReference type="EMBL" id="LN732103">
    <property type="protein sequence ID" value="CEP15381.1"/>
    <property type="molecule type" value="Genomic_DNA"/>
</dbReference>
<keyword evidence="3" id="KW-0812">Transmembrane</keyword>
<dbReference type="Gene3D" id="3.60.21.10">
    <property type="match status" value="2"/>
</dbReference>
<evidence type="ECO:0000313" key="11">
    <source>
        <dbReference type="EMBL" id="CEP15381.1"/>
    </source>
</evidence>
<dbReference type="InterPro" id="IPR012571">
    <property type="entry name" value="Mdm31/Mdm32"/>
</dbReference>
<keyword evidence="5" id="KW-0809">Transit peptide</keyword>
<gene>
    <name evidence="11" type="primary">PARPA_09590.1 scaffold 36923</name>
</gene>
<evidence type="ECO:0000313" key="12">
    <source>
        <dbReference type="Proteomes" id="UP000054107"/>
    </source>
</evidence>
<comment type="subcellular location">
    <subcellularLocation>
        <location evidence="1">Mitochondrion inner membrane</location>
    </subcellularLocation>
</comment>
<dbReference type="GO" id="GO:0007005">
    <property type="term" value="P:mitochondrion organization"/>
    <property type="evidence" value="ECO:0007669"/>
    <property type="project" value="InterPro"/>
</dbReference>
<evidence type="ECO:0000256" key="5">
    <source>
        <dbReference type="ARBA" id="ARBA00022946"/>
    </source>
</evidence>
<evidence type="ECO:0000256" key="8">
    <source>
        <dbReference type="ARBA" id="ARBA00023136"/>
    </source>
</evidence>
<evidence type="ECO:0000256" key="7">
    <source>
        <dbReference type="ARBA" id="ARBA00023128"/>
    </source>
</evidence>
<dbReference type="InterPro" id="IPR043360">
    <property type="entry name" value="PP2B"/>
</dbReference>
<evidence type="ECO:0000256" key="2">
    <source>
        <dbReference type="ARBA" id="ARBA00005687"/>
    </source>
</evidence>
<dbReference type="Proteomes" id="UP000054107">
    <property type="component" value="Unassembled WGS sequence"/>
</dbReference>
<dbReference type="OrthoDB" id="17678at2759"/>
<evidence type="ECO:0000256" key="3">
    <source>
        <dbReference type="ARBA" id="ARBA00022692"/>
    </source>
</evidence>
<proteinExistence type="inferred from homology"/>
<comment type="similarity">
    <text evidence="2">Belongs to the MDM31/MDM32 family.</text>
</comment>
<dbReference type="PRINTS" id="PR00114">
    <property type="entry name" value="STPHPHTASE"/>
</dbReference>
<keyword evidence="4" id="KW-0999">Mitochondrion inner membrane</keyword>
<keyword evidence="12" id="KW-1185">Reference proteome</keyword>
<organism evidence="11 12">
    <name type="scientific">Parasitella parasitica</name>
    <dbReference type="NCBI Taxonomy" id="35722"/>
    <lineage>
        <taxon>Eukaryota</taxon>
        <taxon>Fungi</taxon>
        <taxon>Fungi incertae sedis</taxon>
        <taxon>Mucoromycota</taxon>
        <taxon>Mucoromycotina</taxon>
        <taxon>Mucoromycetes</taxon>
        <taxon>Mucorales</taxon>
        <taxon>Mucorineae</taxon>
        <taxon>Mucoraceae</taxon>
        <taxon>Parasitella</taxon>
    </lineage>
</organism>
<dbReference type="GO" id="GO:0005743">
    <property type="term" value="C:mitochondrial inner membrane"/>
    <property type="evidence" value="ECO:0007669"/>
    <property type="project" value="UniProtKB-SubCell"/>
</dbReference>
<accession>A0A0B7ND55</accession>
<evidence type="ECO:0000256" key="1">
    <source>
        <dbReference type="ARBA" id="ARBA00004273"/>
    </source>
</evidence>
<dbReference type="InterPro" id="IPR004843">
    <property type="entry name" value="Calcineurin-like_PHP"/>
</dbReference>
<keyword evidence="8" id="KW-0472">Membrane</keyword>